<dbReference type="Gene3D" id="3.30.70.270">
    <property type="match status" value="1"/>
</dbReference>
<keyword evidence="1" id="KW-0812">Transmembrane</keyword>
<name>A0ABS5PP36_9FIRM</name>
<feature type="transmembrane region" description="Helical" evidence="1">
    <location>
        <begin position="74"/>
        <end position="103"/>
    </location>
</feature>
<keyword evidence="4" id="KW-1185">Reference proteome</keyword>
<dbReference type="InterPro" id="IPR050469">
    <property type="entry name" value="Diguanylate_Cyclase"/>
</dbReference>
<accession>A0ABS5PP36</accession>
<dbReference type="SMART" id="SM00267">
    <property type="entry name" value="GGDEF"/>
    <property type="match status" value="1"/>
</dbReference>
<feature type="transmembrane region" description="Helical" evidence="1">
    <location>
        <begin position="6"/>
        <end position="25"/>
    </location>
</feature>
<dbReference type="RefSeq" id="WP_213236551.1">
    <property type="nucleotide sequence ID" value="NZ_JAHBCL010000012.1"/>
</dbReference>
<dbReference type="InterPro" id="IPR029787">
    <property type="entry name" value="Nucleotide_cyclase"/>
</dbReference>
<comment type="caution">
    <text evidence="3">The sequence shown here is derived from an EMBL/GenBank/DDBJ whole genome shotgun (WGS) entry which is preliminary data.</text>
</comment>
<keyword evidence="1" id="KW-1133">Transmembrane helix</keyword>
<evidence type="ECO:0000313" key="3">
    <source>
        <dbReference type="EMBL" id="MBS7526692.1"/>
    </source>
</evidence>
<evidence type="ECO:0000256" key="1">
    <source>
        <dbReference type="SAM" id="Phobius"/>
    </source>
</evidence>
<dbReference type="NCBIfam" id="TIGR00254">
    <property type="entry name" value="GGDEF"/>
    <property type="match status" value="1"/>
</dbReference>
<dbReference type="Proteomes" id="UP000746471">
    <property type="component" value="Unassembled WGS sequence"/>
</dbReference>
<dbReference type="SUPFAM" id="SSF55073">
    <property type="entry name" value="Nucleotide cyclase"/>
    <property type="match status" value="1"/>
</dbReference>
<dbReference type="PANTHER" id="PTHR45138">
    <property type="entry name" value="REGULATORY COMPONENTS OF SENSORY TRANSDUCTION SYSTEM"/>
    <property type="match status" value="1"/>
</dbReference>
<dbReference type="PROSITE" id="PS50887">
    <property type="entry name" value="GGDEF"/>
    <property type="match status" value="1"/>
</dbReference>
<protein>
    <submittedName>
        <fullName evidence="3">GGDEF domain-containing protein</fullName>
    </submittedName>
</protein>
<evidence type="ECO:0000313" key="4">
    <source>
        <dbReference type="Proteomes" id="UP000746471"/>
    </source>
</evidence>
<dbReference type="InterPro" id="IPR000160">
    <property type="entry name" value="GGDEF_dom"/>
</dbReference>
<dbReference type="EMBL" id="JAHBCL010000012">
    <property type="protein sequence ID" value="MBS7526692.1"/>
    <property type="molecule type" value="Genomic_DNA"/>
</dbReference>
<feature type="transmembrane region" description="Helical" evidence="1">
    <location>
        <begin position="115"/>
        <end position="135"/>
    </location>
</feature>
<feature type="transmembrane region" description="Helical" evidence="1">
    <location>
        <begin position="196"/>
        <end position="215"/>
    </location>
</feature>
<dbReference type="CDD" id="cd01949">
    <property type="entry name" value="GGDEF"/>
    <property type="match status" value="1"/>
</dbReference>
<proteinExistence type="predicted"/>
<organism evidence="3 4">
    <name type="scientific">Fusibacter paucivorans</name>
    <dbReference type="NCBI Taxonomy" id="76009"/>
    <lineage>
        <taxon>Bacteria</taxon>
        <taxon>Bacillati</taxon>
        <taxon>Bacillota</taxon>
        <taxon>Clostridia</taxon>
        <taxon>Eubacteriales</taxon>
        <taxon>Eubacteriales Family XII. Incertae Sedis</taxon>
        <taxon>Fusibacter</taxon>
    </lineage>
</organism>
<dbReference type="PANTHER" id="PTHR45138:SF23">
    <property type="entry name" value="SIGNALING PROTEIN"/>
    <property type="match status" value="1"/>
</dbReference>
<feature type="transmembrane region" description="Helical" evidence="1">
    <location>
        <begin position="45"/>
        <end position="68"/>
    </location>
</feature>
<keyword evidence="1" id="KW-0472">Membrane</keyword>
<dbReference type="InterPro" id="IPR043128">
    <property type="entry name" value="Rev_trsase/Diguanyl_cyclase"/>
</dbReference>
<sequence length="397" mass="45908">MLNFVFAFLSAISVQWGLIEIAPGLKTKSYYRHMASLILMGSMHLFLRGDLLPHVLVYYMIFMLWMMLAYRTSSFIAAVTAVLLFIAQTFSALITTNISLFLLNRIYDFRILFRYQDGLVILIFAGVYIFVIKYYQWMMKLFKNIVALDRHHQRIIVISDLIIFSLFIIYQRYTLANLACIVHTDGFILIDSVKRYMLYSYLALTAIAMFLILMVNRQLIIDNNLARYKFKAEVDPLTGVLSRDAGINVLREEMKNAARMSTELTIAYIDVNDLKFVNDKFGHNEGDQLLKQITEIIQGNLRDLDIIARLGGDEFMIVFTKCGQVQAEKVWRRIKDEFTQMNRNGSLPYGISASVGFTQFDAAKHRSVSTLLHEADGEMYSQKKSSKNRFSSKHRRN</sequence>
<reference evidence="3 4" key="1">
    <citation type="submission" date="2021-05" db="EMBL/GenBank/DDBJ databases">
        <title>Fusibacter ferrireducens sp. nov., an anaerobic, sulfur- and Fe-reducing bacterium isolated from the mangrove sediment.</title>
        <authorList>
            <person name="Qiu D."/>
        </authorList>
    </citation>
    <scope>NUCLEOTIDE SEQUENCE [LARGE SCALE GENOMIC DNA]</scope>
    <source>
        <strain evidence="3 4">DSM 12116</strain>
    </source>
</reference>
<feature type="domain" description="GGDEF" evidence="2">
    <location>
        <begin position="262"/>
        <end position="395"/>
    </location>
</feature>
<gene>
    <name evidence="3" type="ORF">KHM83_08385</name>
</gene>
<evidence type="ECO:0000259" key="2">
    <source>
        <dbReference type="PROSITE" id="PS50887"/>
    </source>
</evidence>
<dbReference type="Pfam" id="PF00990">
    <property type="entry name" value="GGDEF"/>
    <property type="match status" value="1"/>
</dbReference>
<feature type="transmembrane region" description="Helical" evidence="1">
    <location>
        <begin position="155"/>
        <end position="175"/>
    </location>
</feature>